<dbReference type="InterPro" id="IPR008927">
    <property type="entry name" value="6-PGluconate_DH-like_C_sf"/>
</dbReference>
<dbReference type="InterPro" id="IPR028939">
    <property type="entry name" value="P5C_Rdtase_cat_N"/>
</dbReference>
<protein>
    <recommendedName>
        <fullName evidence="7">Pyrroline-5-carboxylate reductase catalytic N-terminal domain-containing protein</fullName>
    </recommendedName>
</protein>
<dbReference type="RefSeq" id="XP_030979732.1">
    <property type="nucleotide sequence ID" value="XM_031131092.1"/>
</dbReference>
<reference evidence="6" key="2">
    <citation type="submission" date="2019-10" db="EMBL/GenBank/DDBJ databases">
        <authorList>
            <consortium name="NCBI Genome Project"/>
        </authorList>
    </citation>
    <scope>NUCLEOTIDE SEQUENCE</scope>
    <source>
        <strain evidence="6">NI907</strain>
    </source>
</reference>
<dbReference type="KEGG" id="pgri:PgNI_11118"/>
<evidence type="ECO:0000313" key="6">
    <source>
        <dbReference type="RefSeq" id="XP_030979732.1"/>
    </source>
</evidence>
<reference evidence="6" key="3">
    <citation type="submission" date="2025-08" db="UniProtKB">
        <authorList>
            <consortium name="RefSeq"/>
        </authorList>
    </citation>
    <scope>IDENTIFICATION</scope>
    <source>
        <strain evidence="6">NI907</strain>
    </source>
</reference>
<comment type="similarity">
    <text evidence="1">Belongs to the pyrroline-5-carboxylate reductase family.</text>
</comment>
<proteinExistence type="inferred from homology"/>
<dbReference type="AlphaFoldDB" id="A0A6P8AXY7"/>
<dbReference type="Proteomes" id="UP000515153">
    <property type="component" value="Chromosome VII"/>
</dbReference>
<dbReference type="InterPro" id="IPR029036">
    <property type="entry name" value="P5CR_dimer"/>
</dbReference>
<dbReference type="SUPFAM" id="SSF48179">
    <property type="entry name" value="6-phosphogluconate dehydrogenase C-terminal domain-like"/>
    <property type="match status" value="1"/>
</dbReference>
<evidence type="ECO:0000256" key="1">
    <source>
        <dbReference type="ARBA" id="ARBA00005525"/>
    </source>
</evidence>
<dbReference type="Gene3D" id="3.40.50.720">
    <property type="entry name" value="NAD(P)-binding Rossmann-like Domain"/>
    <property type="match status" value="1"/>
</dbReference>
<evidence type="ECO:0008006" key="7">
    <source>
        <dbReference type="Google" id="ProtNLM"/>
    </source>
</evidence>
<dbReference type="GO" id="GO:0055129">
    <property type="term" value="P:L-proline biosynthetic process"/>
    <property type="evidence" value="ECO:0007669"/>
    <property type="project" value="TreeGrafter"/>
</dbReference>
<feature type="domain" description="Pyrroline-5-carboxylate reductase catalytic N-terminal" evidence="3">
    <location>
        <begin position="9"/>
        <end position="130"/>
    </location>
</feature>
<keyword evidence="5" id="KW-1185">Reference proteome</keyword>
<evidence type="ECO:0000259" key="3">
    <source>
        <dbReference type="Pfam" id="PF03807"/>
    </source>
</evidence>
<dbReference type="Pfam" id="PF03807">
    <property type="entry name" value="F420_oxidored"/>
    <property type="match status" value="1"/>
</dbReference>
<dbReference type="InterPro" id="IPR053790">
    <property type="entry name" value="P5CR-like_CS"/>
</dbReference>
<evidence type="ECO:0000256" key="2">
    <source>
        <dbReference type="ARBA" id="ARBA00023002"/>
    </source>
</evidence>
<name>A0A6P8AXY7_PYRGI</name>
<dbReference type="InterPro" id="IPR036291">
    <property type="entry name" value="NAD(P)-bd_dom_sf"/>
</dbReference>
<dbReference type="PANTHER" id="PTHR11645:SF0">
    <property type="entry name" value="PYRROLINE-5-CARBOXYLATE REDUCTASE 3"/>
    <property type="match status" value="1"/>
</dbReference>
<reference evidence="5 6" key="1">
    <citation type="journal article" date="2019" name="Mol. Biol. Evol.">
        <title>Blast fungal genomes show frequent chromosomal changes, gene gains and losses, and effector gene turnover.</title>
        <authorList>
            <person name="Gomez Luciano L.B."/>
            <person name="Jason Tsai I."/>
            <person name="Chuma I."/>
            <person name="Tosa Y."/>
            <person name="Chen Y.H."/>
            <person name="Li J.Y."/>
            <person name="Li M.Y."/>
            <person name="Jade Lu M.Y."/>
            <person name="Nakayashiki H."/>
            <person name="Li W.H."/>
        </authorList>
    </citation>
    <scope>NUCLEOTIDE SEQUENCE [LARGE SCALE GENOMIC DNA]</scope>
    <source>
        <strain evidence="5 6">NI907</strain>
    </source>
</reference>
<dbReference type="GeneID" id="41965997"/>
<sequence>MQGPDEDHTVAIIGCGRLGTAVMKGMLKTIESVNSNLLKLQNESRHFILCVKSQESADRLRKEFAKYTGTNSKATNVPRCSIYRGRNVAAAQQAEPVIFGCQPQQLSRILSEDGMASALRNKLSISICAGFSGNAIRGMLGVDDESLYPVVHAMPNVCSTVGQSTTVITETVLGARHFALATWTFAGDWCCKDLWRVQCGVDWMRTKLWLWPLKQWKGTAHMVLDLAEDPAALTARVSTPGGCTDQGVGVLQAMAVTNALEKAIVEAVARALELAKQ</sequence>
<dbReference type="SUPFAM" id="SSF51735">
    <property type="entry name" value="NAD(P)-binding Rossmann-fold domains"/>
    <property type="match status" value="1"/>
</dbReference>
<dbReference type="PANTHER" id="PTHR11645">
    <property type="entry name" value="PYRROLINE-5-CARBOXYLATE REDUCTASE"/>
    <property type="match status" value="1"/>
</dbReference>
<dbReference type="Pfam" id="PF14748">
    <property type="entry name" value="P5CR_dimer"/>
    <property type="match status" value="1"/>
</dbReference>
<dbReference type="GO" id="GO:0004735">
    <property type="term" value="F:pyrroline-5-carboxylate reductase activity"/>
    <property type="evidence" value="ECO:0007669"/>
    <property type="project" value="TreeGrafter"/>
</dbReference>
<dbReference type="PROSITE" id="PS00521">
    <property type="entry name" value="P5CR"/>
    <property type="match status" value="1"/>
</dbReference>
<gene>
    <name evidence="6" type="ORF">PgNI_11118</name>
</gene>
<evidence type="ECO:0000259" key="4">
    <source>
        <dbReference type="Pfam" id="PF14748"/>
    </source>
</evidence>
<keyword evidence="2" id="KW-0560">Oxidoreductase</keyword>
<dbReference type="Gene3D" id="1.10.3730.10">
    <property type="entry name" value="ProC C-terminal domain-like"/>
    <property type="match status" value="1"/>
</dbReference>
<accession>A0A6P8AXY7</accession>
<evidence type="ECO:0000313" key="5">
    <source>
        <dbReference type="Proteomes" id="UP000515153"/>
    </source>
</evidence>
<organism evidence="5 6">
    <name type="scientific">Pyricularia grisea</name>
    <name type="common">Crabgrass-specific blast fungus</name>
    <name type="synonym">Magnaporthe grisea</name>
    <dbReference type="NCBI Taxonomy" id="148305"/>
    <lineage>
        <taxon>Eukaryota</taxon>
        <taxon>Fungi</taxon>
        <taxon>Dikarya</taxon>
        <taxon>Ascomycota</taxon>
        <taxon>Pezizomycotina</taxon>
        <taxon>Sordariomycetes</taxon>
        <taxon>Sordariomycetidae</taxon>
        <taxon>Magnaporthales</taxon>
        <taxon>Pyriculariaceae</taxon>
        <taxon>Pyricularia</taxon>
    </lineage>
</organism>
<feature type="domain" description="Pyrroline-5-carboxylate reductase dimerisation" evidence="4">
    <location>
        <begin position="215"/>
        <end position="274"/>
    </location>
</feature>